<feature type="transmembrane region" description="Helical" evidence="1">
    <location>
        <begin position="242"/>
        <end position="266"/>
    </location>
</feature>
<dbReference type="Proteomes" id="UP000030752">
    <property type="component" value="Unassembled WGS sequence"/>
</dbReference>
<dbReference type="Gene3D" id="1.10.167.10">
    <property type="entry name" value="Regulator of G-protein Signalling 4, domain 2"/>
    <property type="match status" value="1"/>
</dbReference>
<dbReference type="STRING" id="1220924.W2RKZ8"/>
<dbReference type="EMBL" id="KB822725">
    <property type="protein sequence ID" value="ETN36389.1"/>
    <property type="molecule type" value="Genomic_DNA"/>
</dbReference>
<evidence type="ECO:0000313" key="2">
    <source>
        <dbReference type="EMBL" id="ETN36389.1"/>
    </source>
</evidence>
<proteinExistence type="predicted"/>
<feature type="transmembrane region" description="Helical" evidence="1">
    <location>
        <begin position="55"/>
        <end position="77"/>
    </location>
</feature>
<gene>
    <name evidence="2" type="ORF">HMPREF1541_08666</name>
</gene>
<organism evidence="2 3">
    <name type="scientific">Cyphellophora europaea (strain CBS 101466)</name>
    <name type="common">Phialophora europaea</name>
    <dbReference type="NCBI Taxonomy" id="1220924"/>
    <lineage>
        <taxon>Eukaryota</taxon>
        <taxon>Fungi</taxon>
        <taxon>Dikarya</taxon>
        <taxon>Ascomycota</taxon>
        <taxon>Pezizomycotina</taxon>
        <taxon>Eurotiomycetes</taxon>
        <taxon>Chaetothyriomycetidae</taxon>
        <taxon>Chaetothyriales</taxon>
        <taxon>Cyphellophoraceae</taxon>
        <taxon>Cyphellophora</taxon>
    </lineage>
</organism>
<evidence type="ECO:0000313" key="3">
    <source>
        <dbReference type="Proteomes" id="UP000030752"/>
    </source>
</evidence>
<dbReference type="OrthoDB" id="5313079at2759"/>
<keyword evidence="3" id="KW-1185">Reference proteome</keyword>
<evidence type="ECO:0000256" key="1">
    <source>
        <dbReference type="SAM" id="Phobius"/>
    </source>
</evidence>
<feature type="transmembrane region" description="Helical" evidence="1">
    <location>
        <begin position="278"/>
        <end position="302"/>
    </location>
</feature>
<dbReference type="InterPro" id="IPR044926">
    <property type="entry name" value="RGS_subdomain_2"/>
</dbReference>
<sequence length="621" mass="69936">MADAAVPVDTPAPHVLMDAVGKWWLAWCCTWSACLFAGIAYLISKRHVPSVRIRGLTLTICGVLMLHVYWVLCAIGYNLGPVFPEMTEFWVMNTYFPAGLACFQAANSRLLHVARLQERYSTPGAVEEAVRKTAVDSSQPWHKRTVQRFRQTDARVKMLIYIGIALFFQICVAVVIFCLSRKFHPGWGIEGTETPADEEGRKHAIPRGWEWVPSIGWQVFWTWICAPYVLWQTRHIKDTHGWRIQTAVCCIAGLPAAPLWLVALYVPAMAPVNKYWIPPQWICVSITVMEVFTIFVPCYMAFRRKALHADTLAAIQLWEARKVGSSFSSGDTTVGADTDATTVAHRKSAFSYADTIQVSVRPGTPAKHQQQQPAVMFTMDSLEQCLRLNPEPLQQFAARKDFSGENVAFLTSVAEWKRQWRTQTSAAGSSGTSEDRAIIERRFFNKAVRIHAGNVSMTYASFPINVASRERKALERLFEKAAEILYGRRESFDSAATLFSSWSGGDGSQKEKCHDDDKSTAGFAEKAVEEDGAGVDGEEYERAWYWGEIPDGFDITIFDDAERSVKQMVLMDTWPKFVRSGWAEETEKKTGVRRTMSLGRMLGMKNKKKETDRSRGTVSVV</sequence>
<evidence type="ECO:0008006" key="4">
    <source>
        <dbReference type="Google" id="ProtNLM"/>
    </source>
</evidence>
<accession>W2RKZ8</accession>
<dbReference type="AlphaFoldDB" id="W2RKZ8"/>
<dbReference type="HOGENOM" id="CLU_022448_0_0_1"/>
<dbReference type="RefSeq" id="XP_008721207.1">
    <property type="nucleotide sequence ID" value="XM_008722985.1"/>
</dbReference>
<keyword evidence="1" id="KW-0812">Transmembrane</keyword>
<dbReference type="eggNOG" id="ENOG502SM9E">
    <property type="taxonomic scope" value="Eukaryota"/>
</dbReference>
<feature type="transmembrane region" description="Helical" evidence="1">
    <location>
        <begin position="89"/>
        <end position="106"/>
    </location>
</feature>
<keyword evidence="1" id="KW-0472">Membrane</keyword>
<keyword evidence="1" id="KW-1133">Transmembrane helix</keyword>
<dbReference type="InterPro" id="IPR036305">
    <property type="entry name" value="RGS_sf"/>
</dbReference>
<name>W2RKZ8_CYPE1</name>
<feature type="transmembrane region" description="Helical" evidence="1">
    <location>
        <begin position="158"/>
        <end position="177"/>
    </location>
</feature>
<protein>
    <recommendedName>
        <fullName evidence="4">RGS domain-containing protein</fullName>
    </recommendedName>
</protein>
<feature type="transmembrane region" description="Helical" evidence="1">
    <location>
        <begin position="23"/>
        <end position="43"/>
    </location>
</feature>
<dbReference type="SUPFAM" id="SSF48097">
    <property type="entry name" value="Regulator of G-protein signaling, RGS"/>
    <property type="match status" value="1"/>
</dbReference>
<dbReference type="VEuPathDB" id="FungiDB:HMPREF1541_08666"/>
<feature type="transmembrane region" description="Helical" evidence="1">
    <location>
        <begin position="211"/>
        <end position="230"/>
    </location>
</feature>
<reference evidence="2 3" key="1">
    <citation type="submission" date="2013-03" db="EMBL/GenBank/DDBJ databases">
        <title>The Genome Sequence of Phialophora europaea CBS 101466.</title>
        <authorList>
            <consortium name="The Broad Institute Genomics Platform"/>
            <person name="Cuomo C."/>
            <person name="de Hoog S."/>
            <person name="Gorbushina A."/>
            <person name="Walker B."/>
            <person name="Young S.K."/>
            <person name="Zeng Q."/>
            <person name="Gargeya S."/>
            <person name="Fitzgerald M."/>
            <person name="Haas B."/>
            <person name="Abouelleil A."/>
            <person name="Allen A.W."/>
            <person name="Alvarado L."/>
            <person name="Arachchi H.M."/>
            <person name="Berlin A.M."/>
            <person name="Chapman S.B."/>
            <person name="Gainer-Dewar J."/>
            <person name="Goldberg J."/>
            <person name="Griggs A."/>
            <person name="Gujja S."/>
            <person name="Hansen M."/>
            <person name="Howarth C."/>
            <person name="Imamovic A."/>
            <person name="Ireland A."/>
            <person name="Larimer J."/>
            <person name="McCowan C."/>
            <person name="Murphy C."/>
            <person name="Pearson M."/>
            <person name="Poon T.W."/>
            <person name="Priest M."/>
            <person name="Roberts A."/>
            <person name="Saif S."/>
            <person name="Shea T."/>
            <person name="Sisk P."/>
            <person name="Sykes S."/>
            <person name="Wortman J."/>
            <person name="Nusbaum C."/>
            <person name="Birren B."/>
        </authorList>
    </citation>
    <scope>NUCLEOTIDE SEQUENCE [LARGE SCALE GENOMIC DNA]</scope>
    <source>
        <strain evidence="2 3">CBS 101466</strain>
    </source>
</reference>
<dbReference type="GeneID" id="19976005"/>
<dbReference type="InParanoid" id="W2RKZ8"/>